<dbReference type="SUPFAM" id="SSF57783">
    <property type="entry name" value="Zinc beta-ribbon"/>
    <property type="match status" value="1"/>
</dbReference>
<reference evidence="1 2" key="1">
    <citation type="submission" date="2020-02" db="EMBL/GenBank/DDBJ databases">
        <authorList>
            <person name="Hogendoorn C."/>
        </authorList>
    </citation>
    <scope>NUCLEOTIDE SEQUENCE [LARGE SCALE GENOMIC DNA]</scope>
    <source>
        <strain evidence="1">METHB21</strain>
    </source>
</reference>
<gene>
    <name evidence="1" type="ORF">METHB2_780017</name>
</gene>
<evidence type="ECO:0000313" key="2">
    <source>
        <dbReference type="Proteomes" id="UP000494216"/>
    </source>
</evidence>
<proteinExistence type="predicted"/>
<organism evidence="1 2">
    <name type="scientific">Candidatus Methylobacter favarea</name>
    <dbReference type="NCBI Taxonomy" id="2707345"/>
    <lineage>
        <taxon>Bacteria</taxon>
        <taxon>Pseudomonadati</taxon>
        <taxon>Pseudomonadota</taxon>
        <taxon>Gammaproteobacteria</taxon>
        <taxon>Methylococcales</taxon>
        <taxon>Methylococcaceae</taxon>
        <taxon>Methylobacter</taxon>
    </lineage>
</organism>
<sequence length="81" mass="9390">MKENGRFRVCENKRCNYVEPVYPKCGGKMILRKGPSGQFWGCSHYRKDAKFSCTHTEKFIDLNAARHKSLPAEIYSITFRG</sequence>
<keyword evidence="2" id="KW-1185">Reference proteome</keyword>
<comment type="caution">
    <text evidence="1">The sequence shown here is derived from an EMBL/GenBank/DDBJ whole genome shotgun (WGS) entry which is preliminary data.</text>
</comment>
<evidence type="ECO:0008006" key="3">
    <source>
        <dbReference type="Google" id="ProtNLM"/>
    </source>
</evidence>
<name>A0A8S0Y712_9GAMM</name>
<dbReference type="AlphaFoldDB" id="A0A8S0Y712"/>
<dbReference type="Proteomes" id="UP000494216">
    <property type="component" value="Unassembled WGS sequence"/>
</dbReference>
<accession>A0A8S0Y712</accession>
<evidence type="ECO:0000313" key="1">
    <source>
        <dbReference type="EMBL" id="CAA9892659.1"/>
    </source>
</evidence>
<dbReference type="Gene3D" id="3.30.65.10">
    <property type="entry name" value="Bacterial Topoisomerase I, domain 1"/>
    <property type="match status" value="1"/>
</dbReference>
<protein>
    <recommendedName>
        <fullName evidence="3">DNA topoisomerase type IA zn finger domain-containing protein</fullName>
    </recommendedName>
</protein>
<dbReference type="EMBL" id="CADCXN010000111">
    <property type="protein sequence ID" value="CAA9892659.1"/>
    <property type="molecule type" value="Genomic_DNA"/>
</dbReference>